<feature type="domain" description="NAD-dependent epimerase/dehydratase" evidence="2">
    <location>
        <begin position="6"/>
        <end position="296"/>
    </location>
</feature>
<organism evidence="3">
    <name type="scientific">marine sediment metagenome</name>
    <dbReference type="NCBI Taxonomy" id="412755"/>
    <lineage>
        <taxon>unclassified sequences</taxon>
        <taxon>metagenomes</taxon>
        <taxon>ecological metagenomes</taxon>
    </lineage>
</organism>
<sequence>MQGDKILVLGGDGFCGWPAALHLSDAGYDVTIVDNFSRRRIDNELQVNSLTPIVTMGQRIKTWRRMAPEKRLSFKRLDVARNYPGLVDVLRKVQPAAVVHFAQQRAAPYSMRSPKTKQYTVNTNVMATHNLLCALVELGMDTHVVHLGTMGVYGYGTGGITIPEGYLEAQLVDVMTQEKVETEIYYPPDPGSVYHMTKVIDTMMFYFYNKNDQLRITDLHQGIIWGAGTRHTGMHPDLINRLDYDGDYGTVLNRFLIQGVQGHPLTVYGTGGQTRAFIHIQNMAECIQLAIESPPEKGTRVRVWNQTTEQLTLMGLAKLVSEITGAAIRLYSNPRLEAESNKLSACMDNIHGMGLEPIKVHKDTLGEIIELIGRYPNRGITDKVYTTSMWNKDRVVDKKGTRYA</sequence>
<comment type="similarity">
    <text evidence="1">Belongs to the NAD(P)-dependent epimerase/dehydratase family.</text>
</comment>
<evidence type="ECO:0000313" key="3">
    <source>
        <dbReference type="EMBL" id="KKM91169.1"/>
    </source>
</evidence>
<gene>
    <name evidence="3" type="ORF">LCGC14_1231170</name>
</gene>
<reference evidence="3" key="1">
    <citation type="journal article" date="2015" name="Nature">
        <title>Complex archaea that bridge the gap between prokaryotes and eukaryotes.</title>
        <authorList>
            <person name="Spang A."/>
            <person name="Saw J.H."/>
            <person name="Jorgensen S.L."/>
            <person name="Zaremba-Niedzwiedzka K."/>
            <person name="Martijn J."/>
            <person name="Lind A.E."/>
            <person name="van Eijk R."/>
            <person name="Schleper C."/>
            <person name="Guy L."/>
            <person name="Ettema T.J."/>
        </authorList>
    </citation>
    <scope>NUCLEOTIDE SEQUENCE</scope>
</reference>
<dbReference type="PANTHER" id="PTHR43000">
    <property type="entry name" value="DTDP-D-GLUCOSE 4,6-DEHYDRATASE-RELATED"/>
    <property type="match status" value="1"/>
</dbReference>
<evidence type="ECO:0000259" key="2">
    <source>
        <dbReference type="Pfam" id="PF01370"/>
    </source>
</evidence>
<name>A0A0F9L8H2_9ZZZZ</name>
<dbReference type="InterPro" id="IPR036291">
    <property type="entry name" value="NAD(P)-bd_dom_sf"/>
</dbReference>
<dbReference type="Pfam" id="PF01370">
    <property type="entry name" value="Epimerase"/>
    <property type="match status" value="1"/>
</dbReference>
<dbReference type="Gene3D" id="3.40.50.720">
    <property type="entry name" value="NAD(P)-binding Rossmann-like Domain"/>
    <property type="match status" value="1"/>
</dbReference>
<dbReference type="InterPro" id="IPR001509">
    <property type="entry name" value="Epimerase_deHydtase"/>
</dbReference>
<dbReference type="Gene3D" id="3.90.25.10">
    <property type="entry name" value="UDP-galactose 4-epimerase, domain 1"/>
    <property type="match status" value="1"/>
</dbReference>
<protein>
    <recommendedName>
        <fullName evidence="2">NAD-dependent epimerase/dehydratase domain-containing protein</fullName>
    </recommendedName>
</protein>
<dbReference type="SUPFAM" id="SSF51735">
    <property type="entry name" value="NAD(P)-binding Rossmann-fold domains"/>
    <property type="match status" value="1"/>
</dbReference>
<accession>A0A0F9L8H2</accession>
<comment type="caution">
    <text evidence="3">The sequence shown here is derived from an EMBL/GenBank/DDBJ whole genome shotgun (WGS) entry which is preliminary data.</text>
</comment>
<evidence type="ECO:0000256" key="1">
    <source>
        <dbReference type="ARBA" id="ARBA00007637"/>
    </source>
</evidence>
<dbReference type="EMBL" id="LAZR01006571">
    <property type="protein sequence ID" value="KKM91169.1"/>
    <property type="molecule type" value="Genomic_DNA"/>
</dbReference>
<proteinExistence type="inferred from homology"/>
<dbReference type="AlphaFoldDB" id="A0A0F9L8H2"/>